<dbReference type="GO" id="GO:0015979">
    <property type="term" value="P:photosynthesis"/>
    <property type="evidence" value="ECO:0007669"/>
    <property type="project" value="InterPro"/>
</dbReference>
<gene>
    <name evidence="7" type="ORF">J5N97_021816</name>
</gene>
<evidence type="ECO:0000256" key="5">
    <source>
        <dbReference type="SAM" id="MobiDB-lite"/>
    </source>
</evidence>
<dbReference type="InterPro" id="IPR004207">
    <property type="entry name" value="Fd_thioredoxin_Rdtase_alpha"/>
</dbReference>
<protein>
    <recommendedName>
        <fullName evidence="6">Ferredoxin thioredoxin reductase alpha chain domain-containing protein</fullName>
    </recommendedName>
</protein>
<evidence type="ECO:0000313" key="7">
    <source>
        <dbReference type="EMBL" id="KAJ0968939.1"/>
    </source>
</evidence>
<dbReference type="PANTHER" id="PTHR46937">
    <property type="entry name" value="FERREDOXIN-THIOREDOXIN REDUCTASE, VARIABLE CHAIN"/>
    <property type="match status" value="1"/>
</dbReference>
<dbReference type="Proteomes" id="UP001085076">
    <property type="component" value="Miscellaneous, Linkage group lg06"/>
</dbReference>
<comment type="subunit">
    <text evidence="2">Heterodimer of subunit A (variable subunit) and subunit B (catalytic subunit). Heterodimeric FTR forms a complex with ferredoxin and thioredoxin.</text>
</comment>
<feature type="domain" description="Ferredoxin thioredoxin reductase alpha chain" evidence="6">
    <location>
        <begin position="74"/>
        <end position="114"/>
    </location>
</feature>
<dbReference type="Pfam" id="PF02941">
    <property type="entry name" value="FeThRed_A"/>
    <property type="match status" value="1"/>
</dbReference>
<dbReference type="InterPro" id="IPR044166">
    <property type="entry name" value="FTRV"/>
</dbReference>
<comment type="caution">
    <text evidence="7">The sequence shown here is derived from an EMBL/GenBank/DDBJ whole genome shotgun (WGS) entry which is preliminary data.</text>
</comment>
<sequence length="131" mass="14004">MAAVPTTTPVTLTATVLRRCPLISPAVVSARPLARAAFTKVASRGSVSCQVAVTTEVSSSPSADEEGSDPESKVGARVRVTVPLKVYHVGKAPELDLNGMEGVIKQSCKKFCRRPYLISGRILVKTEYLIY</sequence>
<organism evidence="7 8">
    <name type="scientific">Dioscorea zingiberensis</name>
    <dbReference type="NCBI Taxonomy" id="325984"/>
    <lineage>
        <taxon>Eukaryota</taxon>
        <taxon>Viridiplantae</taxon>
        <taxon>Streptophyta</taxon>
        <taxon>Embryophyta</taxon>
        <taxon>Tracheophyta</taxon>
        <taxon>Spermatophyta</taxon>
        <taxon>Magnoliopsida</taxon>
        <taxon>Liliopsida</taxon>
        <taxon>Dioscoreales</taxon>
        <taxon>Dioscoreaceae</taxon>
        <taxon>Dioscorea</taxon>
    </lineage>
</organism>
<reference evidence="7" key="1">
    <citation type="submission" date="2021-03" db="EMBL/GenBank/DDBJ databases">
        <authorList>
            <person name="Li Z."/>
            <person name="Yang C."/>
        </authorList>
    </citation>
    <scope>NUCLEOTIDE SEQUENCE</scope>
    <source>
        <strain evidence="7">Dzin_1.0</strain>
        <tissue evidence="7">Leaf</tissue>
    </source>
</reference>
<dbReference type="PANTHER" id="PTHR46937:SF4">
    <property type="entry name" value="FERREDOXIN-THIOREDOXIN REDUCTASE SUBUNIT A1, CHLOROPLASTIC"/>
    <property type="match status" value="1"/>
</dbReference>
<evidence type="ECO:0000256" key="1">
    <source>
        <dbReference type="ARBA" id="ARBA00023002"/>
    </source>
</evidence>
<comment type="similarity">
    <text evidence="4">Belongs to the ferredoxin thioredoxin reductase alpha subunit family.</text>
</comment>
<evidence type="ECO:0000256" key="3">
    <source>
        <dbReference type="ARBA" id="ARBA00034474"/>
    </source>
</evidence>
<comment type="function">
    <text evidence="3">Variable subunit of the ferredoxin-thioredoxin reductase (FTR), which catalyzes the two-electron reduction of thioredoxins by the electrons provided by reduced ferredoxin.</text>
</comment>
<dbReference type="GO" id="GO:0016491">
    <property type="term" value="F:oxidoreductase activity"/>
    <property type="evidence" value="ECO:0007669"/>
    <property type="project" value="UniProtKB-KW"/>
</dbReference>
<accession>A0A9D5C9L3</accession>
<proteinExistence type="inferred from homology"/>
<keyword evidence="1" id="KW-0560">Oxidoreductase</keyword>
<feature type="region of interest" description="Disordered" evidence="5">
    <location>
        <begin position="55"/>
        <end position="74"/>
    </location>
</feature>
<dbReference type="AlphaFoldDB" id="A0A9D5C9L3"/>
<dbReference type="OrthoDB" id="1916328at2759"/>
<name>A0A9D5C9L3_9LILI</name>
<evidence type="ECO:0000256" key="2">
    <source>
        <dbReference type="ARBA" id="ARBA00026011"/>
    </source>
</evidence>
<evidence type="ECO:0000256" key="4">
    <source>
        <dbReference type="ARBA" id="ARBA00034490"/>
    </source>
</evidence>
<dbReference type="Gene3D" id="2.30.30.50">
    <property type="match status" value="1"/>
</dbReference>
<dbReference type="SUPFAM" id="SSF50090">
    <property type="entry name" value="Electron transport accessory proteins"/>
    <property type="match status" value="1"/>
</dbReference>
<evidence type="ECO:0000313" key="8">
    <source>
        <dbReference type="Proteomes" id="UP001085076"/>
    </source>
</evidence>
<reference evidence="7" key="2">
    <citation type="journal article" date="2022" name="Hortic Res">
        <title>The genome of Dioscorea zingiberensis sheds light on the biosynthesis, origin and evolution of the medicinally important diosgenin saponins.</title>
        <authorList>
            <person name="Li Y."/>
            <person name="Tan C."/>
            <person name="Li Z."/>
            <person name="Guo J."/>
            <person name="Li S."/>
            <person name="Chen X."/>
            <person name="Wang C."/>
            <person name="Dai X."/>
            <person name="Yang H."/>
            <person name="Song W."/>
            <person name="Hou L."/>
            <person name="Xu J."/>
            <person name="Tong Z."/>
            <person name="Xu A."/>
            <person name="Yuan X."/>
            <person name="Wang W."/>
            <person name="Yang Q."/>
            <person name="Chen L."/>
            <person name="Sun Z."/>
            <person name="Wang K."/>
            <person name="Pan B."/>
            <person name="Chen J."/>
            <person name="Bao Y."/>
            <person name="Liu F."/>
            <person name="Qi X."/>
            <person name="Gang D.R."/>
            <person name="Wen J."/>
            <person name="Li J."/>
        </authorList>
    </citation>
    <scope>NUCLEOTIDE SEQUENCE</scope>
    <source>
        <strain evidence="7">Dzin_1.0</strain>
    </source>
</reference>
<keyword evidence="8" id="KW-1185">Reference proteome</keyword>
<dbReference type="EMBL" id="JAGGNH010000006">
    <property type="protein sequence ID" value="KAJ0968939.1"/>
    <property type="molecule type" value="Genomic_DNA"/>
</dbReference>
<evidence type="ECO:0000259" key="6">
    <source>
        <dbReference type="Pfam" id="PF02941"/>
    </source>
</evidence>
<dbReference type="InterPro" id="IPR008990">
    <property type="entry name" value="Elect_transpt_acc-like_dom_sf"/>
</dbReference>